<evidence type="ECO:0000313" key="3">
    <source>
        <dbReference type="EMBL" id="GMM36005.1"/>
    </source>
</evidence>
<dbReference type="EMBL" id="BTFZ01000011">
    <property type="protein sequence ID" value="GMM36005.1"/>
    <property type="molecule type" value="Genomic_DNA"/>
</dbReference>
<organism evidence="3 4">
    <name type="scientific">Saccharomycopsis crataegensis</name>
    <dbReference type="NCBI Taxonomy" id="43959"/>
    <lineage>
        <taxon>Eukaryota</taxon>
        <taxon>Fungi</taxon>
        <taxon>Dikarya</taxon>
        <taxon>Ascomycota</taxon>
        <taxon>Saccharomycotina</taxon>
        <taxon>Saccharomycetes</taxon>
        <taxon>Saccharomycopsidaceae</taxon>
        <taxon>Saccharomycopsis</taxon>
    </lineage>
</organism>
<keyword evidence="4" id="KW-1185">Reference proteome</keyword>
<proteinExistence type="predicted"/>
<gene>
    <name evidence="3" type="ORF">DASC09_033300</name>
</gene>
<feature type="chain" id="PRO_5043383304" evidence="2">
    <location>
        <begin position="20"/>
        <end position="455"/>
    </location>
</feature>
<feature type="region of interest" description="Disordered" evidence="1">
    <location>
        <begin position="430"/>
        <end position="455"/>
    </location>
</feature>
<feature type="compositionally biased region" description="Basic and acidic residues" evidence="1">
    <location>
        <begin position="444"/>
        <end position="455"/>
    </location>
</feature>
<reference evidence="3 4" key="1">
    <citation type="journal article" date="2023" name="Elife">
        <title>Identification of key yeast species and microbe-microbe interactions impacting larval growth of Drosophila in the wild.</title>
        <authorList>
            <person name="Mure A."/>
            <person name="Sugiura Y."/>
            <person name="Maeda R."/>
            <person name="Honda K."/>
            <person name="Sakurai N."/>
            <person name="Takahashi Y."/>
            <person name="Watada M."/>
            <person name="Katoh T."/>
            <person name="Gotoh A."/>
            <person name="Gotoh Y."/>
            <person name="Taniguchi I."/>
            <person name="Nakamura K."/>
            <person name="Hayashi T."/>
            <person name="Katayama T."/>
            <person name="Uemura T."/>
            <person name="Hattori Y."/>
        </authorList>
    </citation>
    <scope>NUCLEOTIDE SEQUENCE [LARGE SCALE GENOMIC DNA]</scope>
    <source>
        <strain evidence="3 4">SC-9</strain>
    </source>
</reference>
<evidence type="ECO:0000256" key="2">
    <source>
        <dbReference type="SAM" id="SignalP"/>
    </source>
</evidence>
<sequence>MTMVFIFNVLLSLSATIHAVTVLPSTQILSEQLPSHTIIASSTIQQDQQVIDIQQSSATTLEKRYRNVVVPTSKSSSTDAPPESWIRTISSTIVEVVHPTVIAGVTFSAKPTTYNGLTPWISLNKQGVPKTIMPKVKGGVTKDDIPDYKTYFQTATTIIHDNKNLKAHNLDEDDTFTEIKWIDEDDSYVSLNPLVRCTPDRYFNKGLAKDVTSEPFCTPAENSNLDMDKTYFITWYTRYFEEAKKVRIHLAYVKEKAKSKGMSKRDSMGQDLHDMYEIVKKDSMLASGTKLAFFSSDWMINRDGYFPLTVDEKFLKGQYSKNAIITIQPDYIDDEDFDLLSNGVVVNLRKGAVVAKKSKEQLALEDDGIGDDENKYIVLMTMPTVVVVACCIMYFLTQLCSGDRDVASIRRKYYKSRFHKVLGKPKKLFKKSKSKKGYNNLPQFEEHEMNSYKQN</sequence>
<feature type="signal peptide" evidence="2">
    <location>
        <begin position="1"/>
        <end position="19"/>
    </location>
</feature>
<keyword evidence="2" id="KW-0732">Signal</keyword>
<evidence type="ECO:0000256" key="1">
    <source>
        <dbReference type="SAM" id="MobiDB-lite"/>
    </source>
</evidence>
<dbReference type="RefSeq" id="XP_064853001.1">
    <property type="nucleotide sequence ID" value="XM_064996929.1"/>
</dbReference>
<protein>
    <submittedName>
        <fullName evidence="3">Psg1 protein</fullName>
    </submittedName>
</protein>
<dbReference type="GeneID" id="90073980"/>
<dbReference type="InterPro" id="IPR028000">
    <property type="entry name" value="Pma1"/>
</dbReference>
<name>A0AAV5QNV9_9ASCO</name>
<evidence type="ECO:0000313" key="4">
    <source>
        <dbReference type="Proteomes" id="UP001360560"/>
    </source>
</evidence>
<dbReference type="Pfam" id="PF14610">
    <property type="entry name" value="Psg1"/>
    <property type="match status" value="1"/>
</dbReference>
<dbReference type="Proteomes" id="UP001360560">
    <property type="component" value="Unassembled WGS sequence"/>
</dbReference>
<dbReference type="AlphaFoldDB" id="A0AAV5QNV9"/>
<comment type="caution">
    <text evidence="3">The sequence shown here is derived from an EMBL/GenBank/DDBJ whole genome shotgun (WGS) entry which is preliminary data.</text>
</comment>
<accession>A0AAV5QNV9</accession>